<name>A0A0W0ZCP5_9GAMM</name>
<protein>
    <submittedName>
        <fullName evidence="2">Prophage regulatory protein</fullName>
    </submittedName>
</protein>
<feature type="domain" description="Helix-turn-helix" evidence="1">
    <location>
        <begin position="5"/>
        <end position="54"/>
    </location>
</feature>
<dbReference type="RefSeq" id="WP_058511790.1">
    <property type="nucleotide sequence ID" value="NZ_LNYY01000021.1"/>
</dbReference>
<evidence type="ECO:0000313" key="3">
    <source>
        <dbReference type="Proteomes" id="UP000054926"/>
    </source>
</evidence>
<dbReference type="SUPFAM" id="SSF46955">
    <property type="entry name" value="Putative DNA-binding domain"/>
    <property type="match status" value="1"/>
</dbReference>
<dbReference type="NCBIfam" id="NF047737">
    <property type="entry name" value="antiphage_MADS1"/>
    <property type="match status" value="1"/>
</dbReference>
<organism evidence="2 3">
    <name type="scientific">Legionella steelei</name>
    <dbReference type="NCBI Taxonomy" id="947033"/>
    <lineage>
        <taxon>Bacteria</taxon>
        <taxon>Pseudomonadati</taxon>
        <taxon>Pseudomonadota</taxon>
        <taxon>Gammaproteobacteria</taxon>
        <taxon>Legionellales</taxon>
        <taxon>Legionellaceae</taxon>
        <taxon>Legionella</taxon>
    </lineage>
</organism>
<dbReference type="EMBL" id="LNYY01000021">
    <property type="protein sequence ID" value="KTD66730.1"/>
    <property type="molecule type" value="Genomic_DNA"/>
</dbReference>
<dbReference type="PATRIC" id="fig|947033.5.peg.3110"/>
<comment type="caution">
    <text evidence="2">The sequence shown here is derived from an EMBL/GenBank/DDBJ whole genome shotgun (WGS) entry which is preliminary data.</text>
</comment>
<dbReference type="STRING" id="947033.Lste_2936"/>
<accession>A0A0W0ZCP5</accession>
<dbReference type="GO" id="GO:0003677">
    <property type="term" value="F:DNA binding"/>
    <property type="evidence" value="ECO:0007669"/>
    <property type="project" value="InterPro"/>
</dbReference>
<dbReference type="InterPro" id="IPR010093">
    <property type="entry name" value="SinI_DNA-bd"/>
</dbReference>
<reference evidence="2 3" key="1">
    <citation type="submission" date="2015-11" db="EMBL/GenBank/DDBJ databases">
        <title>Genomic analysis of 38 Legionella species identifies large and diverse effector repertoires.</title>
        <authorList>
            <person name="Burstein D."/>
            <person name="Amaro F."/>
            <person name="Zusman T."/>
            <person name="Lifshitz Z."/>
            <person name="Cohen O."/>
            <person name="Gilbert J.A."/>
            <person name="Pupko T."/>
            <person name="Shuman H.A."/>
            <person name="Segal G."/>
        </authorList>
    </citation>
    <scope>NUCLEOTIDE SEQUENCE [LARGE SCALE GENOMIC DNA]</scope>
    <source>
        <strain evidence="2 3">IMVS3376</strain>
    </source>
</reference>
<evidence type="ECO:0000259" key="1">
    <source>
        <dbReference type="Pfam" id="PF12728"/>
    </source>
</evidence>
<dbReference type="InterPro" id="IPR041657">
    <property type="entry name" value="HTH_17"/>
</dbReference>
<gene>
    <name evidence="2" type="ORF">Lste_2936</name>
</gene>
<dbReference type="InterPro" id="IPR009061">
    <property type="entry name" value="DNA-bd_dom_put_sf"/>
</dbReference>
<evidence type="ECO:0000313" key="2">
    <source>
        <dbReference type="EMBL" id="KTD66730.1"/>
    </source>
</evidence>
<dbReference type="OrthoDB" id="9800023at2"/>
<dbReference type="InterPro" id="IPR036388">
    <property type="entry name" value="WH-like_DNA-bd_sf"/>
</dbReference>
<dbReference type="AlphaFoldDB" id="A0A0W0ZCP5"/>
<proteinExistence type="predicted"/>
<dbReference type="Pfam" id="PF12728">
    <property type="entry name" value="HTH_17"/>
    <property type="match status" value="1"/>
</dbReference>
<keyword evidence="3" id="KW-1185">Reference proteome</keyword>
<dbReference type="Proteomes" id="UP000054926">
    <property type="component" value="Unassembled WGS sequence"/>
</dbReference>
<dbReference type="Gene3D" id="1.10.10.10">
    <property type="entry name" value="Winged helix-like DNA-binding domain superfamily/Winged helix DNA-binding domain"/>
    <property type="match status" value="1"/>
</dbReference>
<dbReference type="NCBIfam" id="TIGR01764">
    <property type="entry name" value="excise"/>
    <property type="match status" value="1"/>
</dbReference>
<sequence length="60" mass="7136">MEDRWLSVDEIGIYLGVKRDTVYKWINDKGMPAHRIGRLWKFKKEDIDIWVKSKGAVTNE</sequence>